<evidence type="ECO:0000256" key="4">
    <source>
        <dbReference type="ARBA" id="ARBA00023033"/>
    </source>
</evidence>
<dbReference type="PRINTS" id="PR00092">
    <property type="entry name" value="TYROSINASE"/>
</dbReference>
<feature type="signal peptide" evidence="6">
    <location>
        <begin position="1"/>
        <end position="21"/>
    </location>
</feature>
<dbReference type="PROSITE" id="PS00498">
    <property type="entry name" value="TYROSINASE_2"/>
    <property type="match status" value="1"/>
</dbReference>
<gene>
    <name evidence="9" type="ORF">VTJ49DRAFT_2309</name>
</gene>
<dbReference type="InterPro" id="IPR002227">
    <property type="entry name" value="Tyrosinase_Cu-bd"/>
</dbReference>
<name>A0ABR3VR49_HUMIN</name>
<dbReference type="InterPro" id="IPR050316">
    <property type="entry name" value="Tyrosinase/Hemocyanin"/>
</dbReference>
<dbReference type="SUPFAM" id="SSF48056">
    <property type="entry name" value="Di-copper centre-containing domain"/>
    <property type="match status" value="1"/>
</dbReference>
<feature type="compositionally biased region" description="Polar residues" evidence="5">
    <location>
        <begin position="542"/>
        <end position="551"/>
    </location>
</feature>
<feature type="chain" id="PRO_5045956060" description="Tyrosinase copper-binding domain-containing protein" evidence="6">
    <location>
        <begin position="22"/>
        <end position="650"/>
    </location>
</feature>
<dbReference type="Pfam" id="PF18132">
    <property type="entry name" value="Tyrosinase_C"/>
    <property type="match status" value="1"/>
</dbReference>
<evidence type="ECO:0000313" key="9">
    <source>
        <dbReference type="EMBL" id="KAL1844252.1"/>
    </source>
</evidence>
<comment type="cofactor">
    <cofactor evidence="1">
        <name>Cu(2+)</name>
        <dbReference type="ChEBI" id="CHEBI:29036"/>
    </cofactor>
</comment>
<evidence type="ECO:0000256" key="6">
    <source>
        <dbReference type="SAM" id="SignalP"/>
    </source>
</evidence>
<evidence type="ECO:0000256" key="1">
    <source>
        <dbReference type="ARBA" id="ARBA00001973"/>
    </source>
</evidence>
<evidence type="ECO:0000259" key="8">
    <source>
        <dbReference type="PROSITE" id="PS00498"/>
    </source>
</evidence>
<feature type="domain" description="Tyrosinase copper-binding" evidence="8">
    <location>
        <begin position="325"/>
        <end position="336"/>
    </location>
</feature>
<dbReference type="PANTHER" id="PTHR11474">
    <property type="entry name" value="TYROSINASE FAMILY MEMBER"/>
    <property type="match status" value="1"/>
</dbReference>
<evidence type="ECO:0000313" key="10">
    <source>
        <dbReference type="Proteomes" id="UP001583172"/>
    </source>
</evidence>
<keyword evidence="4" id="KW-0503">Monooxygenase</keyword>
<comment type="caution">
    <text evidence="9">The sequence shown here is derived from an EMBL/GenBank/DDBJ whole genome shotgun (WGS) entry which is preliminary data.</text>
</comment>
<keyword evidence="6" id="KW-0732">Signal</keyword>
<evidence type="ECO:0000259" key="7">
    <source>
        <dbReference type="PROSITE" id="PS00497"/>
    </source>
</evidence>
<protein>
    <recommendedName>
        <fullName evidence="7 8">Tyrosinase copper-binding domain-containing protein</fullName>
    </recommendedName>
</protein>
<dbReference type="EMBL" id="JAZGSY010000002">
    <property type="protein sequence ID" value="KAL1844252.1"/>
    <property type="molecule type" value="Genomic_DNA"/>
</dbReference>
<keyword evidence="2" id="KW-0479">Metal-binding</keyword>
<keyword evidence="10" id="KW-1185">Reference proteome</keyword>
<evidence type="ECO:0000256" key="3">
    <source>
        <dbReference type="ARBA" id="ARBA00023002"/>
    </source>
</evidence>
<keyword evidence="3" id="KW-0560">Oxidoreductase</keyword>
<feature type="domain" description="Tyrosinase copper-binding" evidence="7">
    <location>
        <begin position="127"/>
        <end position="144"/>
    </location>
</feature>
<feature type="compositionally biased region" description="Pro residues" evidence="5">
    <location>
        <begin position="526"/>
        <end position="538"/>
    </location>
</feature>
<dbReference type="Proteomes" id="UP001583172">
    <property type="component" value="Unassembled WGS sequence"/>
</dbReference>
<dbReference type="Pfam" id="PF00264">
    <property type="entry name" value="Tyrosinase"/>
    <property type="match status" value="1"/>
</dbReference>
<sequence>MPRPRLSFVYLSLLYLANVLALAQYGGYNYGFDVHKRVKRQLSRGAAIVVQGARVGSEIAVRQEIRQLEQDPELWTLYILALSMLQFTDQSEPTSYYGLAGIHGMPHETWGGVNPAPGSEDIGYCAHSSVLFPTWHRPYMALYEMIASFWNETERPRYQAAAVRFRHPYWDWAAPPPHGESVLPQSIGGSSFVDIDGPNGRQRIANPLYSYMFRPLDTSAFTFGPWNTWTRTLRSPSSNGPDAQSNNTAVAMILDQNRASMAQRLYALLSANDNYTTFSNNAAGGQVESIEAIHDTVHAIVGGGGPGQTAAQPGHMGWIQWSAFDPIFFLHHCMVDRIFAIWQALHPDSWIEPSVSLLGTYTTQKGATINSTTALTPFFSANGTFWDSDGVRDHTKLGYTYAELVDGLPRNNTSSRLAQVRCAKQAVNRMYGSFSPAAVFLRELRAHGIEDGPATTTQHFRSKKLPRSLLTNKLFTTSSEVDRYREWTIHVRVGKQAVASTESVSFFLGGDDKPIGTMGVFTSASVPPPPPPPPPPSSSSPMNSQQQQGANPNHRHSVSVSGTVPLTAALMDKLASDELESLEPGCVVPYLRRNLKRVVRGSTGEVVAAAGSQQPLEGLEMRVVSAVVTAPWSEEELPRWGEGKVEMVMC</sequence>
<dbReference type="PANTHER" id="PTHR11474:SF32">
    <property type="entry name" value="TYROSINASE"/>
    <property type="match status" value="1"/>
</dbReference>
<dbReference type="PROSITE" id="PS00497">
    <property type="entry name" value="TYROSINASE_1"/>
    <property type="match status" value="1"/>
</dbReference>
<feature type="region of interest" description="Disordered" evidence="5">
    <location>
        <begin position="518"/>
        <end position="559"/>
    </location>
</feature>
<dbReference type="InterPro" id="IPR008922">
    <property type="entry name" value="Di-copper_centre_dom_sf"/>
</dbReference>
<organism evidence="9 10">
    <name type="scientific">Humicola insolens</name>
    <name type="common">Soft-rot fungus</name>
    <dbReference type="NCBI Taxonomy" id="85995"/>
    <lineage>
        <taxon>Eukaryota</taxon>
        <taxon>Fungi</taxon>
        <taxon>Dikarya</taxon>
        <taxon>Ascomycota</taxon>
        <taxon>Pezizomycotina</taxon>
        <taxon>Sordariomycetes</taxon>
        <taxon>Sordariomycetidae</taxon>
        <taxon>Sordariales</taxon>
        <taxon>Chaetomiaceae</taxon>
        <taxon>Mycothermus</taxon>
    </lineage>
</organism>
<reference evidence="9 10" key="1">
    <citation type="journal article" date="2024" name="Commun. Biol.">
        <title>Comparative genomic analysis of thermophilic fungi reveals convergent evolutionary adaptations and gene losses.</title>
        <authorList>
            <person name="Steindorff A.S."/>
            <person name="Aguilar-Pontes M.V."/>
            <person name="Robinson A.J."/>
            <person name="Andreopoulos B."/>
            <person name="LaButti K."/>
            <person name="Kuo A."/>
            <person name="Mondo S."/>
            <person name="Riley R."/>
            <person name="Otillar R."/>
            <person name="Haridas S."/>
            <person name="Lipzen A."/>
            <person name="Grimwood J."/>
            <person name="Schmutz J."/>
            <person name="Clum A."/>
            <person name="Reid I.D."/>
            <person name="Moisan M.C."/>
            <person name="Butler G."/>
            <person name="Nguyen T.T.M."/>
            <person name="Dewar K."/>
            <person name="Conant G."/>
            <person name="Drula E."/>
            <person name="Henrissat B."/>
            <person name="Hansel C."/>
            <person name="Singer S."/>
            <person name="Hutchinson M.I."/>
            <person name="de Vries R.P."/>
            <person name="Natvig D.O."/>
            <person name="Powell A.J."/>
            <person name="Tsang A."/>
            <person name="Grigoriev I.V."/>
        </authorList>
    </citation>
    <scope>NUCLEOTIDE SEQUENCE [LARGE SCALE GENOMIC DNA]</scope>
    <source>
        <strain evidence="9 10">CBS 620.91</strain>
    </source>
</reference>
<evidence type="ECO:0000256" key="2">
    <source>
        <dbReference type="ARBA" id="ARBA00022723"/>
    </source>
</evidence>
<dbReference type="Gene3D" id="1.10.1280.10">
    <property type="entry name" value="Di-copper center containing domain from catechol oxidase"/>
    <property type="match status" value="1"/>
</dbReference>
<evidence type="ECO:0000256" key="5">
    <source>
        <dbReference type="SAM" id="MobiDB-lite"/>
    </source>
</evidence>
<proteinExistence type="predicted"/>
<accession>A0ABR3VR49</accession>
<dbReference type="InterPro" id="IPR041640">
    <property type="entry name" value="Tyrosinase_C"/>
</dbReference>